<feature type="domain" description="Dynein heavy chain C-terminal" evidence="1">
    <location>
        <begin position="7"/>
        <end position="152"/>
    </location>
</feature>
<dbReference type="GO" id="GO:0030286">
    <property type="term" value="C:dynein complex"/>
    <property type="evidence" value="ECO:0007669"/>
    <property type="project" value="InterPro"/>
</dbReference>
<dbReference type="AlphaFoldDB" id="A0A139AJ44"/>
<accession>A0A139AJ44</accession>
<dbReference type="OMA" id="GNIPLMW"/>
<dbReference type="STRING" id="1344416.A0A139AJ44"/>
<dbReference type="InterPro" id="IPR043160">
    <property type="entry name" value="Dynein_C_barrel"/>
</dbReference>
<dbReference type="GO" id="GO:0045505">
    <property type="term" value="F:dynein intermediate chain binding"/>
    <property type="evidence" value="ECO:0007669"/>
    <property type="project" value="InterPro"/>
</dbReference>
<dbReference type="Proteomes" id="UP000070544">
    <property type="component" value="Unassembled WGS sequence"/>
</dbReference>
<evidence type="ECO:0000313" key="3">
    <source>
        <dbReference type="Proteomes" id="UP000070544"/>
    </source>
</evidence>
<dbReference type="OrthoDB" id="10251809at2759"/>
<keyword evidence="3" id="KW-1185">Reference proteome</keyword>
<dbReference type="GO" id="GO:0051959">
    <property type="term" value="F:dynein light intermediate chain binding"/>
    <property type="evidence" value="ECO:0007669"/>
    <property type="project" value="InterPro"/>
</dbReference>
<dbReference type="EMBL" id="KQ965750">
    <property type="protein sequence ID" value="KXS16738.1"/>
    <property type="molecule type" value="Genomic_DNA"/>
</dbReference>
<proteinExistence type="predicted"/>
<organism evidence="2 3">
    <name type="scientific">Gonapodya prolifera (strain JEL478)</name>
    <name type="common">Monoblepharis prolifera</name>
    <dbReference type="NCBI Taxonomy" id="1344416"/>
    <lineage>
        <taxon>Eukaryota</taxon>
        <taxon>Fungi</taxon>
        <taxon>Fungi incertae sedis</taxon>
        <taxon>Chytridiomycota</taxon>
        <taxon>Chytridiomycota incertae sedis</taxon>
        <taxon>Monoblepharidomycetes</taxon>
        <taxon>Monoblepharidales</taxon>
        <taxon>Gonapodyaceae</taxon>
        <taxon>Gonapodya</taxon>
    </lineage>
</organism>
<dbReference type="PANTHER" id="PTHR45703">
    <property type="entry name" value="DYNEIN HEAVY CHAIN"/>
    <property type="match status" value="1"/>
</dbReference>
<name>A0A139AJ44_GONPJ</name>
<dbReference type="GO" id="GO:0007018">
    <property type="term" value="P:microtubule-based movement"/>
    <property type="evidence" value="ECO:0007669"/>
    <property type="project" value="InterPro"/>
</dbReference>
<dbReference type="Gene3D" id="3.10.490.20">
    <property type="match status" value="1"/>
</dbReference>
<dbReference type="InterPro" id="IPR026983">
    <property type="entry name" value="DHC"/>
</dbReference>
<reference evidence="2 3" key="1">
    <citation type="journal article" date="2015" name="Genome Biol. Evol.">
        <title>Phylogenomic analyses indicate that early fungi evolved digesting cell walls of algal ancestors of land plants.</title>
        <authorList>
            <person name="Chang Y."/>
            <person name="Wang S."/>
            <person name="Sekimoto S."/>
            <person name="Aerts A.L."/>
            <person name="Choi C."/>
            <person name="Clum A."/>
            <person name="LaButti K.M."/>
            <person name="Lindquist E.A."/>
            <person name="Yee Ngan C."/>
            <person name="Ohm R.A."/>
            <person name="Salamov A.A."/>
            <person name="Grigoriev I.V."/>
            <person name="Spatafora J.W."/>
            <person name="Berbee M.L."/>
        </authorList>
    </citation>
    <scope>NUCLEOTIDE SEQUENCE [LARGE SCALE GENOMIC DNA]</scope>
    <source>
        <strain evidence="2 3">JEL478</strain>
    </source>
</reference>
<protein>
    <recommendedName>
        <fullName evidence="1">Dynein heavy chain C-terminal domain-containing protein</fullName>
    </recommendedName>
</protein>
<dbReference type="PANTHER" id="PTHR45703:SF36">
    <property type="entry name" value="DYNEIN HEAVY CHAIN, CYTOPLASMIC"/>
    <property type="match status" value="1"/>
</dbReference>
<evidence type="ECO:0000313" key="2">
    <source>
        <dbReference type="EMBL" id="KXS16738.1"/>
    </source>
</evidence>
<dbReference type="Pfam" id="PF18199">
    <property type="entry name" value="Dynein_C"/>
    <property type="match status" value="1"/>
</dbReference>
<feature type="non-terminal residue" evidence="2">
    <location>
        <position position="1"/>
    </location>
</feature>
<gene>
    <name evidence="2" type="ORF">M427DRAFT_97519</name>
</gene>
<dbReference type="InterPro" id="IPR041228">
    <property type="entry name" value="Dynein_C"/>
</dbReference>
<evidence type="ECO:0000259" key="1">
    <source>
        <dbReference type="Pfam" id="PF18199"/>
    </source>
</evidence>
<sequence length="155" mass="17255">DHAVSFKEPLEHLQFDVVCLTSKQIAPPETGCFITGLSLCSAAWDVNRNHLKEPRSSESYGNIPLMWFQPTHGDTTSDSVTNNGSSSTAVAAKKNYQRYRCPLFVYRPDLAAPKDVIVHQYDGESGLFITNVDLSTDTPGKHWLKRGVTLVCQRD</sequence>